<evidence type="ECO:0000256" key="1">
    <source>
        <dbReference type="SAM" id="SignalP"/>
    </source>
</evidence>
<dbReference type="Proteomes" id="UP000887564">
    <property type="component" value="Unplaced"/>
</dbReference>
<sequence length="60" mass="6908">MMTLIVVVGLHWRETVADVQARYAATKLERPFGRFPHKSAGCYQMVLIMVTVEIHQRPPQ</sequence>
<name>A0A914RLR2_PAREQ</name>
<reference evidence="3" key="1">
    <citation type="submission" date="2022-11" db="UniProtKB">
        <authorList>
            <consortium name="WormBaseParasite"/>
        </authorList>
    </citation>
    <scope>IDENTIFICATION</scope>
</reference>
<accession>A0A914RLR2</accession>
<evidence type="ECO:0000313" key="3">
    <source>
        <dbReference type="WBParaSite" id="PEQ_0000737201-mRNA-1"/>
    </source>
</evidence>
<evidence type="ECO:0000313" key="2">
    <source>
        <dbReference type="Proteomes" id="UP000887564"/>
    </source>
</evidence>
<dbReference type="AlphaFoldDB" id="A0A914RLR2"/>
<feature type="chain" id="PRO_5036973425" evidence="1">
    <location>
        <begin position="18"/>
        <end position="60"/>
    </location>
</feature>
<keyword evidence="1" id="KW-0732">Signal</keyword>
<feature type="signal peptide" evidence="1">
    <location>
        <begin position="1"/>
        <end position="17"/>
    </location>
</feature>
<proteinExistence type="predicted"/>
<dbReference type="WBParaSite" id="PEQ_0000737201-mRNA-1">
    <property type="protein sequence ID" value="PEQ_0000737201-mRNA-1"/>
    <property type="gene ID" value="PEQ_0000737201"/>
</dbReference>
<keyword evidence="2" id="KW-1185">Reference proteome</keyword>
<organism evidence="2 3">
    <name type="scientific">Parascaris equorum</name>
    <name type="common">Equine roundworm</name>
    <dbReference type="NCBI Taxonomy" id="6256"/>
    <lineage>
        <taxon>Eukaryota</taxon>
        <taxon>Metazoa</taxon>
        <taxon>Ecdysozoa</taxon>
        <taxon>Nematoda</taxon>
        <taxon>Chromadorea</taxon>
        <taxon>Rhabditida</taxon>
        <taxon>Spirurina</taxon>
        <taxon>Ascaridomorpha</taxon>
        <taxon>Ascaridoidea</taxon>
        <taxon>Ascarididae</taxon>
        <taxon>Parascaris</taxon>
    </lineage>
</organism>
<protein>
    <submittedName>
        <fullName evidence="3">Uncharacterized protein</fullName>
    </submittedName>
</protein>